<proteinExistence type="predicted"/>
<evidence type="ECO:0000259" key="2">
    <source>
        <dbReference type="Pfam" id="PF25967"/>
    </source>
</evidence>
<evidence type="ECO:0000313" key="3">
    <source>
        <dbReference type="EMBL" id="SJN30590.1"/>
    </source>
</evidence>
<dbReference type="AlphaFoldDB" id="A0A1R4JEQ3"/>
<evidence type="ECO:0000256" key="1">
    <source>
        <dbReference type="SAM" id="SignalP"/>
    </source>
</evidence>
<name>A0A1R4JEQ3_9MICC</name>
<dbReference type="Pfam" id="PF25967">
    <property type="entry name" value="RND-MFP_C"/>
    <property type="match status" value="1"/>
</dbReference>
<dbReference type="PROSITE" id="PS51257">
    <property type="entry name" value="PROKAR_LIPOPROTEIN"/>
    <property type="match status" value="1"/>
</dbReference>
<gene>
    <name evidence="3" type="ORF">FM125_08190</name>
</gene>
<sequence>MMNGKTGPFLTALACAFAVSGCTPASDPSVAGPPAQAAPQTLTVERGDLASVLVVPGTVVDRPEYALAAPKAGTLSLGNTSPDEPVTAGGSPVVRVGDVPLTAPHDGIVADLPAAEGTRVGRGATAAVIRHGGLAVQLQVPAEQAYRVATAPTSAKTTIDGGPGGLECTLAGTVAGPEDTAQDPADSAAPYSALCLLSLDTEAVPGLTARVGLQLETREDVLTLPLSAVSGRQGSGEVAVLSADGTVERRPVGLGVSDGTLIEITEGLAEGDEVTVAAPGFE</sequence>
<dbReference type="PANTHER" id="PTHR30469">
    <property type="entry name" value="MULTIDRUG RESISTANCE PROTEIN MDTA"/>
    <property type="match status" value="1"/>
</dbReference>
<dbReference type="Gene3D" id="2.40.420.20">
    <property type="match status" value="1"/>
</dbReference>
<organism evidence="3 4">
    <name type="scientific">Micrococcus lylae</name>
    <dbReference type="NCBI Taxonomy" id="1273"/>
    <lineage>
        <taxon>Bacteria</taxon>
        <taxon>Bacillati</taxon>
        <taxon>Actinomycetota</taxon>
        <taxon>Actinomycetes</taxon>
        <taxon>Micrococcales</taxon>
        <taxon>Micrococcaceae</taxon>
        <taxon>Micrococcus</taxon>
    </lineage>
</organism>
<feature type="signal peptide" evidence="1">
    <location>
        <begin position="1"/>
        <end position="25"/>
    </location>
</feature>
<accession>A0A1R4JEQ3</accession>
<evidence type="ECO:0000313" key="4">
    <source>
        <dbReference type="Proteomes" id="UP000196230"/>
    </source>
</evidence>
<dbReference type="GO" id="GO:1990281">
    <property type="term" value="C:efflux pump complex"/>
    <property type="evidence" value="ECO:0007669"/>
    <property type="project" value="TreeGrafter"/>
</dbReference>
<feature type="domain" description="Multidrug resistance protein MdtA-like C-terminal permuted SH3" evidence="2">
    <location>
        <begin position="220"/>
        <end position="276"/>
    </location>
</feature>
<feature type="chain" id="PRO_5038859707" evidence="1">
    <location>
        <begin position="26"/>
        <end position="282"/>
    </location>
</feature>
<keyword evidence="1" id="KW-0732">Signal</keyword>
<reference evidence="3 4" key="1">
    <citation type="submission" date="2017-02" db="EMBL/GenBank/DDBJ databases">
        <authorList>
            <person name="Peterson S.W."/>
        </authorList>
    </citation>
    <scope>NUCLEOTIDE SEQUENCE [LARGE SCALE GENOMIC DNA]</scope>
    <source>
        <strain evidence="3 4">2B3F</strain>
    </source>
</reference>
<dbReference type="EMBL" id="FUKP01000056">
    <property type="protein sequence ID" value="SJN30590.1"/>
    <property type="molecule type" value="Genomic_DNA"/>
</dbReference>
<dbReference type="GO" id="GO:0015562">
    <property type="term" value="F:efflux transmembrane transporter activity"/>
    <property type="evidence" value="ECO:0007669"/>
    <property type="project" value="TreeGrafter"/>
</dbReference>
<dbReference type="Proteomes" id="UP000196230">
    <property type="component" value="Unassembled WGS sequence"/>
</dbReference>
<protein>
    <submittedName>
        <fullName evidence="3">Membrane-fusion protein</fullName>
    </submittedName>
</protein>
<dbReference type="InterPro" id="IPR058627">
    <property type="entry name" value="MdtA-like_C"/>
</dbReference>